<evidence type="ECO:0000256" key="5">
    <source>
        <dbReference type="SAM" id="Coils"/>
    </source>
</evidence>
<dbReference type="PANTHER" id="PTHR10131:SF157">
    <property type="entry name" value="RECEPTOR-ASSOCIATED FACTOR, PUTATIVE-RELATED"/>
    <property type="match status" value="1"/>
</dbReference>
<sequence length="325" mass="37667">MRHNNLFECMFCGEKFKSENSKDCHMVECSADDRQISWLDTVTNKSVEGRIHFASKDNRETLLYVEKDGMFRGYKTELLKEELPTYFRSFVSCSSCGGLMREARGVGDPQILLCLVCTEKKNSNAFVASDEAVGNLAVYCPLKSRGCKWENTISLIDKHLDICEYFNLECPLKCGVILKRVDIQNHITISCPHRLIKCKYCRALHKDIDLASHQRSVCTNFPLDCSNKCGNKFKRVDMKYHMEKVCPNTKSECSYKKYGCDVILARKDLESHKNENRFVHLELKTDFIEKEMKSEIQKLKSENASLRKDFDSMKRINYKTSKIFK</sequence>
<dbReference type="GO" id="GO:0043122">
    <property type="term" value="P:regulation of canonical NF-kappaB signal transduction"/>
    <property type="evidence" value="ECO:0007669"/>
    <property type="project" value="TreeGrafter"/>
</dbReference>
<keyword evidence="5" id="KW-0175">Coiled coil</keyword>
<dbReference type="AlphaFoldDB" id="A0AAV7K959"/>
<dbReference type="InterPro" id="IPR013083">
    <property type="entry name" value="Znf_RING/FYVE/PHD"/>
</dbReference>
<comment type="caution">
    <text evidence="7">The sequence shown here is derived from an EMBL/GenBank/DDBJ whole genome shotgun (WGS) entry which is preliminary data.</text>
</comment>
<dbReference type="EMBL" id="JAKMXF010000111">
    <property type="protein sequence ID" value="KAI6657678.1"/>
    <property type="molecule type" value="Genomic_DNA"/>
</dbReference>
<name>A0AAV7K959_9METZ</name>
<dbReference type="PANTHER" id="PTHR10131">
    <property type="entry name" value="TNF RECEPTOR ASSOCIATED FACTOR"/>
    <property type="match status" value="1"/>
</dbReference>
<keyword evidence="3 4" id="KW-0862">Zinc</keyword>
<keyword evidence="8" id="KW-1185">Reference proteome</keyword>
<evidence type="ECO:0000259" key="6">
    <source>
        <dbReference type="PROSITE" id="PS50145"/>
    </source>
</evidence>
<proteinExistence type="predicted"/>
<feature type="zinc finger region" description="TRAF-type" evidence="4">
    <location>
        <begin position="212"/>
        <end position="260"/>
    </location>
</feature>
<keyword evidence="1 4" id="KW-0479">Metal-binding</keyword>
<keyword evidence="7" id="KW-0675">Receptor</keyword>
<feature type="domain" description="TRAF-type" evidence="6">
    <location>
        <begin position="159"/>
        <end position="202"/>
    </location>
</feature>
<evidence type="ECO:0000256" key="4">
    <source>
        <dbReference type="PROSITE-ProRule" id="PRU00207"/>
    </source>
</evidence>
<evidence type="ECO:0000256" key="3">
    <source>
        <dbReference type="ARBA" id="ARBA00022833"/>
    </source>
</evidence>
<dbReference type="GO" id="GO:0008270">
    <property type="term" value="F:zinc ion binding"/>
    <property type="evidence" value="ECO:0007669"/>
    <property type="project" value="UniProtKB-KW"/>
</dbReference>
<dbReference type="Gene3D" id="3.30.40.10">
    <property type="entry name" value="Zinc/RING finger domain, C3HC4 (zinc finger)"/>
    <property type="match status" value="2"/>
</dbReference>
<organism evidence="7 8">
    <name type="scientific">Oopsacas minuta</name>
    <dbReference type="NCBI Taxonomy" id="111878"/>
    <lineage>
        <taxon>Eukaryota</taxon>
        <taxon>Metazoa</taxon>
        <taxon>Porifera</taxon>
        <taxon>Hexactinellida</taxon>
        <taxon>Hexasterophora</taxon>
        <taxon>Lyssacinosida</taxon>
        <taxon>Leucopsacidae</taxon>
        <taxon>Oopsacas</taxon>
    </lineage>
</organism>
<evidence type="ECO:0000256" key="2">
    <source>
        <dbReference type="ARBA" id="ARBA00022771"/>
    </source>
</evidence>
<dbReference type="PROSITE" id="PS50145">
    <property type="entry name" value="ZF_TRAF"/>
    <property type="match status" value="2"/>
</dbReference>
<evidence type="ECO:0000313" key="8">
    <source>
        <dbReference type="Proteomes" id="UP001165289"/>
    </source>
</evidence>
<dbReference type="InterPro" id="IPR001293">
    <property type="entry name" value="Znf_TRAF"/>
</dbReference>
<dbReference type="Pfam" id="PF02176">
    <property type="entry name" value="zf-TRAF"/>
    <property type="match status" value="1"/>
</dbReference>
<evidence type="ECO:0000313" key="7">
    <source>
        <dbReference type="EMBL" id="KAI6657678.1"/>
    </source>
</evidence>
<dbReference type="Proteomes" id="UP001165289">
    <property type="component" value="Unassembled WGS sequence"/>
</dbReference>
<feature type="coiled-coil region" evidence="5">
    <location>
        <begin position="289"/>
        <end position="316"/>
    </location>
</feature>
<feature type="domain" description="TRAF-type" evidence="6">
    <location>
        <begin position="212"/>
        <end position="260"/>
    </location>
</feature>
<protein>
    <submittedName>
        <fullName evidence="7">TNF receptor-associated factor 4-like isoform X4</fullName>
    </submittedName>
</protein>
<dbReference type="SUPFAM" id="SSF49599">
    <property type="entry name" value="TRAF domain-like"/>
    <property type="match status" value="2"/>
</dbReference>
<accession>A0AAV7K959</accession>
<reference evidence="7 8" key="1">
    <citation type="journal article" date="2023" name="BMC Biol.">
        <title>The compact genome of the sponge Oopsacas minuta (Hexactinellida) is lacking key metazoan core genes.</title>
        <authorList>
            <person name="Santini S."/>
            <person name="Schenkelaars Q."/>
            <person name="Jourda C."/>
            <person name="Duchesne M."/>
            <person name="Belahbib H."/>
            <person name="Rocher C."/>
            <person name="Selva M."/>
            <person name="Riesgo A."/>
            <person name="Vervoort M."/>
            <person name="Leys S.P."/>
            <person name="Kodjabachian L."/>
            <person name="Le Bivic A."/>
            <person name="Borchiellini C."/>
            <person name="Claverie J.M."/>
            <person name="Renard E."/>
        </authorList>
    </citation>
    <scope>NUCLEOTIDE SEQUENCE [LARGE SCALE GENOMIC DNA]</scope>
    <source>
        <strain evidence="7">SPO-2</strain>
    </source>
</reference>
<gene>
    <name evidence="7" type="ORF">LOD99_421</name>
</gene>
<feature type="zinc finger region" description="TRAF-type" evidence="4">
    <location>
        <begin position="159"/>
        <end position="202"/>
    </location>
</feature>
<evidence type="ECO:0000256" key="1">
    <source>
        <dbReference type="ARBA" id="ARBA00022723"/>
    </source>
</evidence>
<keyword evidence="2 4" id="KW-0863">Zinc-finger</keyword>